<feature type="non-terminal residue" evidence="2">
    <location>
        <position position="1"/>
    </location>
</feature>
<feature type="compositionally biased region" description="Basic and acidic residues" evidence="1">
    <location>
        <begin position="80"/>
        <end position="92"/>
    </location>
</feature>
<feature type="region of interest" description="Disordered" evidence="1">
    <location>
        <begin position="1"/>
        <end position="40"/>
    </location>
</feature>
<feature type="compositionally biased region" description="Basic and acidic residues" evidence="1">
    <location>
        <begin position="1"/>
        <end position="10"/>
    </location>
</feature>
<sequence length="159" mass="17404">RRASAEDSERSPSLSAADAQRWPVAVHQHPGSLSVPPEPARLKPLDPCVPSPWEPCCLCPPATRRRPLRGWAGDGGPLHGRPEQQERQREEPEAPLAHQRAALEAHRAVSAKKKGSKKVQPNGNYQNTITQLNNENLKKSQSCANLSTSPRTRAPRPSA</sequence>
<comment type="caution">
    <text evidence="2">The sequence shown here is derived from an EMBL/GenBank/DDBJ whole genome shotgun (WGS) entry which is preliminary data.</text>
</comment>
<gene>
    <name evidence="2" type="ORF">GSTENG00002086001</name>
</gene>
<feature type="non-terminal residue" evidence="2">
    <location>
        <position position="159"/>
    </location>
</feature>
<organism evidence="2">
    <name type="scientific">Tetraodon nigroviridis</name>
    <name type="common">Spotted green pufferfish</name>
    <name type="synonym">Chelonodon nigroviridis</name>
    <dbReference type="NCBI Taxonomy" id="99883"/>
    <lineage>
        <taxon>Eukaryota</taxon>
        <taxon>Metazoa</taxon>
        <taxon>Chordata</taxon>
        <taxon>Craniata</taxon>
        <taxon>Vertebrata</taxon>
        <taxon>Euteleostomi</taxon>
        <taxon>Actinopterygii</taxon>
        <taxon>Neopterygii</taxon>
        <taxon>Teleostei</taxon>
        <taxon>Neoteleostei</taxon>
        <taxon>Acanthomorphata</taxon>
        <taxon>Eupercaria</taxon>
        <taxon>Tetraodontiformes</taxon>
        <taxon>Tetradontoidea</taxon>
        <taxon>Tetraodontidae</taxon>
        <taxon>Tetraodon</taxon>
    </lineage>
</organism>
<evidence type="ECO:0000256" key="1">
    <source>
        <dbReference type="SAM" id="MobiDB-lite"/>
    </source>
</evidence>
<reference evidence="2" key="1">
    <citation type="journal article" date="2004" name="Nature">
        <title>Genome duplication in the teleost fish Tetraodon nigroviridis reveals the early vertebrate proto-karyotype.</title>
        <authorList>
            <person name="Jaillon O."/>
            <person name="Aury J.-M."/>
            <person name="Brunet F."/>
            <person name="Petit J.-L."/>
            <person name="Stange-Thomann N."/>
            <person name="Mauceli E."/>
            <person name="Bouneau L."/>
            <person name="Fischer C."/>
            <person name="Ozouf-Costaz C."/>
            <person name="Bernot A."/>
            <person name="Nicaud S."/>
            <person name="Jaffe D."/>
            <person name="Fisher S."/>
            <person name="Lutfalla G."/>
            <person name="Dossat C."/>
            <person name="Segurens B."/>
            <person name="Dasilva C."/>
            <person name="Salanoubat M."/>
            <person name="Levy M."/>
            <person name="Boudet N."/>
            <person name="Castellano S."/>
            <person name="Anthouard V."/>
            <person name="Jubin C."/>
            <person name="Castelli V."/>
            <person name="Katinka M."/>
            <person name="Vacherie B."/>
            <person name="Biemont C."/>
            <person name="Skalli Z."/>
            <person name="Cattolico L."/>
            <person name="Poulain J."/>
            <person name="De Berardinis V."/>
            <person name="Cruaud C."/>
            <person name="Duprat S."/>
            <person name="Brottier P."/>
            <person name="Coutanceau J.-P."/>
            <person name="Gouzy J."/>
            <person name="Parra G."/>
            <person name="Lardier G."/>
            <person name="Chapple C."/>
            <person name="McKernan K.J."/>
            <person name="McEwan P."/>
            <person name="Bosak S."/>
            <person name="Kellis M."/>
            <person name="Volff J.-N."/>
            <person name="Guigo R."/>
            <person name="Zody M.C."/>
            <person name="Mesirov J."/>
            <person name="Lindblad-Toh K."/>
            <person name="Birren B."/>
            <person name="Nusbaum C."/>
            <person name="Kahn D."/>
            <person name="Robinson-Rechavi M."/>
            <person name="Laudet V."/>
            <person name="Schachter V."/>
            <person name="Quetier F."/>
            <person name="Saurin W."/>
            <person name="Scarpelli C."/>
            <person name="Wincker P."/>
            <person name="Lander E.S."/>
            <person name="Weissenbach J."/>
            <person name="Roest Crollius H."/>
        </authorList>
    </citation>
    <scope>NUCLEOTIDE SEQUENCE [LARGE SCALE GENOMIC DNA]</scope>
</reference>
<dbReference type="KEGG" id="tng:GSTEN00002086G001"/>
<proteinExistence type="predicted"/>
<name>Q4TET7_TETNG</name>
<protein>
    <submittedName>
        <fullName evidence="2">(spotted green pufferfish) hypothetical protein</fullName>
    </submittedName>
</protein>
<feature type="compositionally biased region" description="Polar residues" evidence="1">
    <location>
        <begin position="121"/>
        <end position="151"/>
    </location>
</feature>
<dbReference type="EMBL" id="CAAE01005133">
    <property type="protein sequence ID" value="CAF88595.1"/>
    <property type="molecule type" value="Genomic_DNA"/>
</dbReference>
<reference evidence="2" key="2">
    <citation type="submission" date="2004-02" db="EMBL/GenBank/DDBJ databases">
        <authorList>
            <consortium name="Genoscope"/>
            <consortium name="Whitehead Institute Centre for Genome Research"/>
        </authorList>
    </citation>
    <scope>NUCLEOTIDE SEQUENCE</scope>
</reference>
<feature type="region of interest" description="Disordered" evidence="1">
    <location>
        <begin position="61"/>
        <end position="159"/>
    </location>
</feature>
<dbReference type="AlphaFoldDB" id="Q4TET7"/>
<evidence type="ECO:0000313" key="2">
    <source>
        <dbReference type="EMBL" id="CAF88595.1"/>
    </source>
</evidence>
<accession>Q4TET7</accession>